<dbReference type="Pfam" id="PF07905">
    <property type="entry name" value="PucR"/>
    <property type="match status" value="1"/>
</dbReference>
<dbReference type="InterPro" id="IPR041522">
    <property type="entry name" value="CdaR_GGDEF"/>
</dbReference>
<dbReference type="OrthoDB" id="143422at2"/>
<comment type="similarity">
    <text evidence="1">Belongs to the CdaR family.</text>
</comment>
<dbReference type="PANTHER" id="PTHR33744">
    <property type="entry name" value="CARBOHYDRATE DIACID REGULATOR"/>
    <property type="match status" value="1"/>
</dbReference>
<reference evidence="5 6" key="1">
    <citation type="submission" date="2019-04" db="EMBL/GenBank/DDBJ databases">
        <title>Bacillus caeni sp. nov., a bacterium isolated from mangrove sediment.</title>
        <authorList>
            <person name="Huang H."/>
            <person name="Mo K."/>
            <person name="Hu Y."/>
        </authorList>
    </citation>
    <scope>NUCLEOTIDE SEQUENCE [LARGE SCALE GENOMIC DNA]</scope>
    <source>
        <strain evidence="5 6">HB172195</strain>
    </source>
</reference>
<evidence type="ECO:0000313" key="6">
    <source>
        <dbReference type="Proteomes" id="UP000308230"/>
    </source>
</evidence>
<evidence type="ECO:0000259" key="2">
    <source>
        <dbReference type="Pfam" id="PF07905"/>
    </source>
</evidence>
<keyword evidence="6" id="KW-1185">Reference proteome</keyword>
<dbReference type="Gene3D" id="1.10.10.2840">
    <property type="entry name" value="PucR C-terminal helix-turn-helix domain"/>
    <property type="match status" value="1"/>
</dbReference>
<evidence type="ECO:0000256" key="1">
    <source>
        <dbReference type="ARBA" id="ARBA00006754"/>
    </source>
</evidence>
<dbReference type="PANTHER" id="PTHR33744:SF1">
    <property type="entry name" value="DNA-BINDING TRANSCRIPTIONAL ACTIVATOR ADER"/>
    <property type="match status" value="1"/>
</dbReference>
<proteinExistence type="inferred from homology"/>
<dbReference type="AlphaFoldDB" id="A0A5R9F521"/>
<feature type="domain" description="CdaR GGDEF-like" evidence="4">
    <location>
        <begin position="325"/>
        <end position="422"/>
    </location>
</feature>
<evidence type="ECO:0000259" key="3">
    <source>
        <dbReference type="Pfam" id="PF13556"/>
    </source>
</evidence>
<protein>
    <submittedName>
        <fullName evidence="5">PucR family transcriptional regulator</fullName>
    </submittedName>
</protein>
<name>A0A5R9F521_9BACL</name>
<dbReference type="Proteomes" id="UP000308230">
    <property type="component" value="Unassembled WGS sequence"/>
</dbReference>
<comment type="caution">
    <text evidence="5">The sequence shown here is derived from an EMBL/GenBank/DDBJ whole genome shotgun (WGS) entry which is preliminary data.</text>
</comment>
<dbReference type="InterPro" id="IPR051448">
    <property type="entry name" value="CdaR-like_regulators"/>
</dbReference>
<feature type="domain" description="Purine catabolism PurC-like" evidence="2">
    <location>
        <begin position="7"/>
        <end position="125"/>
    </location>
</feature>
<gene>
    <name evidence="5" type="ORF">FCL54_03710</name>
</gene>
<sequence length="548" mass="63598">MFTVNQALEHPLFQKARVVAGHSGLNKQIRWVHILEISNFDTLIRGEEMILATGIGLQQTVASKTEYLKRLISHGAACLCIEIGHYFDSVSEELIRIANEHEFPIIEFRETVRFVDITQEFHSLIINQQYKMLQALEKISFELNQFTLTSKGVPNILKLLQETLDVQVIYLPPDGKTQFVPLINHEEQDNFIRAIDCKISDGKKGVWQEGERRFFLQPVEAMNQVWANLCIVSDKRKPGEFEMLVLDRAAMSIAQDLLRKRYMEERKLHTENLWVSDLIHNRVENEEQVKMQLGIGFKQSNLLARVCLIEIANLRRMETELTEEDAESLRIHIALIVRAIFEKHGFKPVMTSNKNQLVIIAIQEETELNLKDKLSKIFMLIKEICKDKKIGEVHLNIGVGREVSDLTDCHMSYKQAQMVLKVVLSDENVRSYFYDDMGVFRLLLPFGNDKTMQQFIEDHLGPLIEHDRKKGTKLLKTLKVFLDNEGSKQRSAEKLYIVRQTLYHRLEKIKELIGDEFMASERRLSIEVALRAYQLLKVQTEQPEKVPE</sequence>
<dbReference type="Pfam" id="PF13556">
    <property type="entry name" value="HTH_30"/>
    <property type="match status" value="1"/>
</dbReference>
<dbReference type="InterPro" id="IPR025736">
    <property type="entry name" value="PucR_C-HTH_dom"/>
</dbReference>
<dbReference type="Pfam" id="PF17853">
    <property type="entry name" value="GGDEF_2"/>
    <property type="match status" value="1"/>
</dbReference>
<dbReference type="EMBL" id="SWLG01000002">
    <property type="protein sequence ID" value="TLS38617.1"/>
    <property type="molecule type" value="Genomic_DNA"/>
</dbReference>
<evidence type="ECO:0000313" key="5">
    <source>
        <dbReference type="EMBL" id="TLS38617.1"/>
    </source>
</evidence>
<organism evidence="5 6">
    <name type="scientific">Exobacillus caeni</name>
    <dbReference type="NCBI Taxonomy" id="2574798"/>
    <lineage>
        <taxon>Bacteria</taxon>
        <taxon>Bacillati</taxon>
        <taxon>Bacillota</taxon>
        <taxon>Bacilli</taxon>
        <taxon>Bacillales</taxon>
        <taxon>Guptibacillaceae</taxon>
        <taxon>Exobacillus</taxon>
    </lineage>
</organism>
<accession>A0A5R9F521</accession>
<dbReference type="InterPro" id="IPR012914">
    <property type="entry name" value="PucR_dom"/>
</dbReference>
<feature type="domain" description="PucR C-terminal helix-turn-helix" evidence="3">
    <location>
        <begin position="474"/>
        <end position="532"/>
    </location>
</feature>
<dbReference type="RefSeq" id="WP_138123349.1">
    <property type="nucleotide sequence ID" value="NZ_SWLG01000002.1"/>
</dbReference>
<dbReference type="InterPro" id="IPR042070">
    <property type="entry name" value="PucR_C-HTH_sf"/>
</dbReference>
<evidence type="ECO:0000259" key="4">
    <source>
        <dbReference type="Pfam" id="PF17853"/>
    </source>
</evidence>